<evidence type="ECO:0000313" key="2">
    <source>
        <dbReference type="Proteomes" id="UP000696280"/>
    </source>
</evidence>
<dbReference type="Proteomes" id="UP000696280">
    <property type="component" value="Unassembled WGS sequence"/>
</dbReference>
<evidence type="ECO:0000313" key="1">
    <source>
        <dbReference type="EMBL" id="CAG8950347.1"/>
    </source>
</evidence>
<name>A0A9N9PQD6_9HELO</name>
<organism evidence="1 2">
    <name type="scientific">Hymenoscyphus fraxineus</name>
    <dbReference type="NCBI Taxonomy" id="746836"/>
    <lineage>
        <taxon>Eukaryota</taxon>
        <taxon>Fungi</taxon>
        <taxon>Dikarya</taxon>
        <taxon>Ascomycota</taxon>
        <taxon>Pezizomycotina</taxon>
        <taxon>Leotiomycetes</taxon>
        <taxon>Helotiales</taxon>
        <taxon>Helotiaceae</taxon>
        <taxon>Hymenoscyphus</taxon>
    </lineage>
</organism>
<dbReference type="EMBL" id="CAJVRL010000037">
    <property type="protein sequence ID" value="CAG8950347.1"/>
    <property type="molecule type" value="Genomic_DNA"/>
</dbReference>
<gene>
    <name evidence="1" type="ORF">HYFRA_00006840</name>
</gene>
<comment type="caution">
    <text evidence="1">The sequence shown here is derived from an EMBL/GenBank/DDBJ whole genome shotgun (WGS) entry which is preliminary data.</text>
</comment>
<keyword evidence="2" id="KW-1185">Reference proteome</keyword>
<sequence length="63" mass="7083">MERRMIDQSIFAVMEEAVLRRAEAHRFKGEEAERVAGNMMRNYLTLPPLPTSSGSQVASSSNQ</sequence>
<accession>A0A9N9PQD6</accession>
<proteinExistence type="predicted"/>
<reference evidence="1" key="1">
    <citation type="submission" date="2021-07" db="EMBL/GenBank/DDBJ databases">
        <authorList>
            <person name="Durling M."/>
        </authorList>
    </citation>
    <scope>NUCLEOTIDE SEQUENCE</scope>
</reference>
<dbReference type="AlphaFoldDB" id="A0A9N9PQD6"/>
<protein>
    <submittedName>
        <fullName evidence="1">Uncharacterized protein</fullName>
    </submittedName>
</protein>